<name>A0A7J8B9S8_ROUAE</name>
<accession>A0A7J8B9S8</accession>
<evidence type="ECO:0000313" key="2">
    <source>
        <dbReference type="EMBL" id="KAF6395412.1"/>
    </source>
</evidence>
<dbReference type="EMBL" id="JACASE010000018">
    <property type="protein sequence ID" value="KAF6395412.1"/>
    <property type="molecule type" value="Genomic_DNA"/>
</dbReference>
<dbReference type="AlphaFoldDB" id="A0A7J8B9S8"/>
<proteinExistence type="predicted"/>
<sequence>MSGVLRAKGVVASAALVLNLQPHAASRKAPHAPGRICLSVRGPRRRREGPHFAGETGKALRELPASRSSGSDPRVPPVTPPGVTDSAVAGAVLLRSVTWSFSFVASASLALRQLSFCPRPAPAR</sequence>
<dbReference type="Proteomes" id="UP000593571">
    <property type="component" value="Unassembled WGS sequence"/>
</dbReference>
<feature type="region of interest" description="Disordered" evidence="1">
    <location>
        <begin position="43"/>
        <end position="82"/>
    </location>
</feature>
<gene>
    <name evidence="2" type="ORF">HJG63_009968</name>
</gene>
<organism evidence="2 3">
    <name type="scientific">Rousettus aegyptiacus</name>
    <name type="common">Egyptian fruit bat</name>
    <name type="synonym">Pteropus aegyptiacus</name>
    <dbReference type="NCBI Taxonomy" id="9407"/>
    <lineage>
        <taxon>Eukaryota</taxon>
        <taxon>Metazoa</taxon>
        <taxon>Chordata</taxon>
        <taxon>Craniata</taxon>
        <taxon>Vertebrata</taxon>
        <taxon>Euteleostomi</taxon>
        <taxon>Mammalia</taxon>
        <taxon>Eutheria</taxon>
        <taxon>Laurasiatheria</taxon>
        <taxon>Chiroptera</taxon>
        <taxon>Yinpterochiroptera</taxon>
        <taxon>Pteropodoidea</taxon>
        <taxon>Pteropodidae</taxon>
        <taxon>Rousettinae</taxon>
        <taxon>Rousettus</taxon>
    </lineage>
</organism>
<comment type="caution">
    <text evidence="2">The sequence shown here is derived from an EMBL/GenBank/DDBJ whole genome shotgun (WGS) entry which is preliminary data.</text>
</comment>
<evidence type="ECO:0000313" key="3">
    <source>
        <dbReference type="Proteomes" id="UP000593571"/>
    </source>
</evidence>
<evidence type="ECO:0000256" key="1">
    <source>
        <dbReference type="SAM" id="MobiDB-lite"/>
    </source>
</evidence>
<protein>
    <submittedName>
        <fullName evidence="2">Uncharacterized protein</fullName>
    </submittedName>
</protein>
<keyword evidence="3" id="KW-1185">Reference proteome</keyword>
<reference evidence="2 3" key="1">
    <citation type="journal article" date="2020" name="Nature">
        <title>Six reference-quality genomes reveal evolution of bat adaptations.</title>
        <authorList>
            <person name="Jebb D."/>
            <person name="Huang Z."/>
            <person name="Pippel M."/>
            <person name="Hughes G.M."/>
            <person name="Lavrichenko K."/>
            <person name="Devanna P."/>
            <person name="Winkler S."/>
            <person name="Jermiin L.S."/>
            <person name="Skirmuntt E.C."/>
            <person name="Katzourakis A."/>
            <person name="Burkitt-Gray L."/>
            <person name="Ray D.A."/>
            <person name="Sullivan K.A.M."/>
            <person name="Roscito J.G."/>
            <person name="Kirilenko B.M."/>
            <person name="Davalos L.M."/>
            <person name="Corthals A.P."/>
            <person name="Power M.L."/>
            <person name="Jones G."/>
            <person name="Ransome R.D."/>
            <person name="Dechmann D.K.N."/>
            <person name="Locatelli A.G."/>
            <person name="Puechmaille S.J."/>
            <person name="Fedrigo O."/>
            <person name="Jarvis E.D."/>
            <person name="Hiller M."/>
            <person name="Vernes S.C."/>
            <person name="Myers E.W."/>
            <person name="Teeling E.C."/>
        </authorList>
    </citation>
    <scope>NUCLEOTIDE SEQUENCE [LARGE SCALE GENOMIC DNA]</scope>
    <source>
        <strain evidence="2">MRouAeg1</strain>
        <tissue evidence="2">Muscle</tissue>
    </source>
</reference>